<proteinExistence type="predicted"/>
<dbReference type="AlphaFoldDB" id="A0A2N3LA92"/>
<dbReference type="Proteomes" id="UP000233332">
    <property type="component" value="Unassembled WGS sequence"/>
</dbReference>
<dbReference type="SMART" id="SM00347">
    <property type="entry name" value="HTH_MARR"/>
    <property type="match status" value="1"/>
</dbReference>
<keyword evidence="3" id="KW-1185">Reference proteome</keyword>
<reference evidence="2 3" key="1">
    <citation type="submission" date="2017-09" db="EMBL/GenBank/DDBJ databases">
        <title>Biodiversity and function of Thalassospira species in the particle-attached aromatic-hydrocarbon-degrading consortia from the surface seawater of the China South Sea.</title>
        <authorList>
            <person name="Dong C."/>
            <person name="Lai Q."/>
            <person name="Shao Z."/>
        </authorList>
    </citation>
    <scope>NUCLEOTIDE SEQUENCE [LARGE SCALE GENOMIC DNA]</scope>
    <source>
        <strain evidence="2 3">139Z-12</strain>
    </source>
</reference>
<evidence type="ECO:0000313" key="2">
    <source>
        <dbReference type="EMBL" id="PKR59640.1"/>
    </source>
</evidence>
<organism evidence="2 3">
    <name type="scientific">Thalassospira lohafexi</name>
    <dbReference type="NCBI Taxonomy" id="744227"/>
    <lineage>
        <taxon>Bacteria</taxon>
        <taxon>Pseudomonadati</taxon>
        <taxon>Pseudomonadota</taxon>
        <taxon>Alphaproteobacteria</taxon>
        <taxon>Rhodospirillales</taxon>
        <taxon>Thalassospiraceae</taxon>
        <taxon>Thalassospira</taxon>
    </lineage>
</organism>
<accession>A0A2N3LA92</accession>
<dbReference type="GO" id="GO:0006950">
    <property type="term" value="P:response to stress"/>
    <property type="evidence" value="ECO:0007669"/>
    <property type="project" value="TreeGrafter"/>
</dbReference>
<sequence length="152" mass="17331">METKPVLQTENLYRAIQLTRPLLRRISAYVEQELTDTGVSVGQRAVLEVLYNQGPLTAPQLTRMLELKRQFVARMLSEASDAGLVEQLPNPDHARAHMHVLTNAGHAAIETIRDHEMTRLSELEKQFSADEIEAHFKVQQKLISWFSQNLKS</sequence>
<dbReference type="PROSITE" id="PS50995">
    <property type="entry name" value="HTH_MARR_2"/>
    <property type="match status" value="1"/>
</dbReference>
<dbReference type="Gene3D" id="1.10.10.10">
    <property type="entry name" value="Winged helix-like DNA-binding domain superfamily/Winged helix DNA-binding domain"/>
    <property type="match status" value="1"/>
</dbReference>
<evidence type="ECO:0000259" key="1">
    <source>
        <dbReference type="PROSITE" id="PS50995"/>
    </source>
</evidence>
<name>A0A2N3LA92_9PROT</name>
<dbReference type="InterPro" id="IPR000835">
    <property type="entry name" value="HTH_MarR-typ"/>
</dbReference>
<gene>
    <name evidence="2" type="ORF">COO92_06360</name>
</gene>
<dbReference type="PANTHER" id="PTHR33164">
    <property type="entry name" value="TRANSCRIPTIONAL REGULATOR, MARR FAMILY"/>
    <property type="match status" value="1"/>
</dbReference>
<dbReference type="Pfam" id="PF12802">
    <property type="entry name" value="MarR_2"/>
    <property type="match status" value="1"/>
</dbReference>
<dbReference type="InterPro" id="IPR036388">
    <property type="entry name" value="WH-like_DNA-bd_sf"/>
</dbReference>
<dbReference type="EMBL" id="NXGX01000002">
    <property type="protein sequence ID" value="PKR59640.1"/>
    <property type="molecule type" value="Genomic_DNA"/>
</dbReference>
<evidence type="ECO:0000313" key="3">
    <source>
        <dbReference type="Proteomes" id="UP000233332"/>
    </source>
</evidence>
<protein>
    <submittedName>
        <fullName evidence="2">MarR family transcriptional regulator</fullName>
    </submittedName>
</protein>
<comment type="caution">
    <text evidence="2">The sequence shown here is derived from an EMBL/GenBank/DDBJ whole genome shotgun (WGS) entry which is preliminary data.</text>
</comment>
<feature type="domain" description="HTH marR-type" evidence="1">
    <location>
        <begin position="9"/>
        <end position="144"/>
    </location>
</feature>
<dbReference type="PANTHER" id="PTHR33164:SF99">
    <property type="entry name" value="MARR FAMILY REGULATORY PROTEIN"/>
    <property type="match status" value="1"/>
</dbReference>
<dbReference type="SUPFAM" id="SSF46785">
    <property type="entry name" value="Winged helix' DNA-binding domain"/>
    <property type="match status" value="1"/>
</dbReference>
<dbReference type="InterPro" id="IPR039422">
    <property type="entry name" value="MarR/SlyA-like"/>
</dbReference>
<dbReference type="InterPro" id="IPR036390">
    <property type="entry name" value="WH_DNA-bd_sf"/>
</dbReference>
<dbReference type="GO" id="GO:0003700">
    <property type="term" value="F:DNA-binding transcription factor activity"/>
    <property type="evidence" value="ECO:0007669"/>
    <property type="project" value="InterPro"/>
</dbReference>